<keyword evidence="5" id="KW-1185">Reference proteome</keyword>
<evidence type="ECO:0000313" key="4">
    <source>
        <dbReference type="EMBL" id="MFC5404706.1"/>
    </source>
</evidence>
<evidence type="ECO:0000313" key="5">
    <source>
        <dbReference type="Proteomes" id="UP001596113"/>
    </source>
</evidence>
<feature type="domain" description="SLH" evidence="3">
    <location>
        <begin position="1665"/>
        <end position="1724"/>
    </location>
</feature>
<dbReference type="InterPro" id="IPR032287">
    <property type="entry name" value="DUF4838"/>
</dbReference>
<organism evidence="4 5">
    <name type="scientific">Cohnella soli</name>
    <dbReference type="NCBI Taxonomy" id="425005"/>
    <lineage>
        <taxon>Bacteria</taxon>
        <taxon>Bacillati</taxon>
        <taxon>Bacillota</taxon>
        <taxon>Bacilli</taxon>
        <taxon>Bacillales</taxon>
        <taxon>Paenibacillaceae</taxon>
        <taxon>Cohnella</taxon>
    </lineage>
</organism>
<proteinExistence type="predicted"/>
<dbReference type="RefSeq" id="WP_378135244.1">
    <property type="nucleotide sequence ID" value="NZ_JBHSMI010000028.1"/>
</dbReference>
<accession>A0ABW0HU29</accession>
<dbReference type="Pfam" id="PF16126">
    <property type="entry name" value="DUF4838"/>
    <property type="match status" value="1"/>
</dbReference>
<feature type="domain" description="SLH" evidence="3">
    <location>
        <begin position="1725"/>
        <end position="1788"/>
    </location>
</feature>
<gene>
    <name evidence="4" type="ORF">ACFPOF_18365</name>
</gene>
<dbReference type="PROSITE" id="PS51272">
    <property type="entry name" value="SLH"/>
    <property type="match status" value="3"/>
</dbReference>
<comment type="caution">
    <text evidence="4">The sequence shown here is derived from an EMBL/GenBank/DDBJ whole genome shotgun (WGS) entry which is preliminary data.</text>
</comment>
<dbReference type="Pfam" id="PF02018">
    <property type="entry name" value="CBM_4_9"/>
    <property type="match status" value="1"/>
</dbReference>
<dbReference type="SUPFAM" id="SSF49344">
    <property type="entry name" value="CBD9-like"/>
    <property type="match status" value="1"/>
</dbReference>
<name>A0ABW0HU29_9BACL</name>
<dbReference type="PANTHER" id="PTHR47406">
    <property type="entry name" value="COAGULATION FACTOR 5/8 TYPE, C-TERMINAL"/>
    <property type="match status" value="1"/>
</dbReference>
<evidence type="ECO:0000256" key="2">
    <source>
        <dbReference type="SAM" id="SignalP"/>
    </source>
</evidence>
<sequence length="1855" mass="202517">MSRRMKRIFAFITALCMLGAFTLPAYANDSNSDVVPETPLLTVDGNPNTQILISESASSMEQYAANELQKHFKLVSGANVPVLRGDPVNPTLSAGLSTTTIAATGIGYYPFTVTVSNPTNSAIDVTLTPPTGEGDLPVLELGAAQISIAAHSYVDISGLVTINALTMSGNYNLKIHVSSGNSWSKELILKVDYKGLNILRNADIEAVSFSPWWPTEGFYPDATVSHSGNKSIKFTGPDNATSGYESALTFKSGYAYELSFWAKRDASSEVGVKMLLRELDSHYSDLQRSVDKAFQVSEDWTLHRLVFYNNPRNNPEYALSWFNLSLVGAGTIWLDDLAIKEIGRVEVSDAPDYGPNIFKNGSFESDSDWVYESGSSRIEYADAVDGSHVLFVDMANKNWNGNHPYQGYLFVKRNHVYQLGFDAKRAGEDPDGQINLNLTALPGDLGIANASMQVTPSTEWMRYETKFISPTDEGFSDAYWPDLFVPGTKGELYIDNVTLFDLGEATEPVDSTITSSPSKKMYQIIYPEMGIKPELGTSLHELTANAWKILIATPDSYPVLADKFADDLTFIGSSDGFAVNQEEQVIYIFGANAEGALNGVHDFIEANLGVLWTRAIDLGTLYDPMPTIPLAKVNYHEKSPFAIRGWHITGRGANGGEHTDPATEIMFSRNKLNAKFAEFAAGDWNWQKSIGLEPVNMGHNLHSWLLSSPTYQSLSKEKQAEFWNTDNDGNPVMDKIGASQLNFWHPELPALIAESVNAFLEQHDVRYIGVGIEDTWYSTQKPEDTKPFEYAEGKFVQPGDPKYLSTVFFTFLNKVANLVKEEHADATVTTFAYIFTETPPLGEIEDNIAIMIAPINEDMKLPITSTESIENSAIKANMLEWKEKTNNILVYNYYGCFPYANNGFERPIGPRMQADFRFYAENGFTGMLPEGVVDNPADNGMWGISTLSMWLYDKLTWNPNANIQELIELFSRKAYGNAAEPMIEYYRLLQQTWDDNYTTIKWSTSLGAYVKAFYSDAHHNALMKAALDQAWSVANDIQKQRIAPIKTAFEKNIADVGVIEETALAVKSNAGRSAIMADLNMNGPIWGKAPVLNNFLDPADMKPVPGTRTKVRLLWDESNLYVAYENFDERIHDLQKSPISGSWWQGSSDDVETYLSGVNPQGDPSARFRVYFGNPLGDQLVYREGANFVSEPGAWYTSAQIVDEDGTDNDRWVIVQAIPFEQLGISGLVDTTLYGYFYRGFWKSAHEFINIGWQGASVWQPLFFRPITLVDNQVEPPVVTINYATEQLTDLTPNAVYKINGATATADGSGNIAIDSSWMGESIAVVKAGNGTTLPDSAAQTVAIPARPAAPTTVGKTDETYPAAGNGTLTGVTTDMEYKASTASTWISISGESVTGLVPATYEVRVKATASTFASLAVTVRVGTTSTPSDPGKETTTTDTSVKVLVNGKAESVGTAHTSEVNGTKKTTIVVDSAKLQQKLEAEGKHVVVTISVASSSNTIVGELTGQMIKNMQNLEGTLVLQTDKGSYTLPSSQIDIDSIASQFAGRPALSDIVVSVTIAETTAAIQQLADHAANRNHFSIVAAPIDFVVTATYGGKTVEISQFGVYVERTIALPAGIDPNKITTGVVIEADGTVRHVPTQVKGTDGAYYAVINSLTNSTYFVVWHPVEFEDVANHWSKGAVNDMGSRMVIEGTGGGHFSPDRDITRAEFAAIVVRGLGLKLESGATTFSDVKATDWYSGAINKAHAYGLIDGYSDGTFRPNDKITREQAMTIIAKAMKLTGLRDKLNAQSTEATLQSFEDAAAISAWAKNGVADTVQAGLISGRSQDTLAPKGFMTRAEVAATIQRLLKQSGLI</sequence>
<keyword evidence="2" id="KW-0732">Signal</keyword>
<dbReference type="Pfam" id="PF00395">
    <property type="entry name" value="SLH"/>
    <property type="match status" value="3"/>
</dbReference>
<dbReference type="EMBL" id="JBHSMI010000028">
    <property type="protein sequence ID" value="MFC5404706.1"/>
    <property type="molecule type" value="Genomic_DNA"/>
</dbReference>
<evidence type="ECO:0000256" key="1">
    <source>
        <dbReference type="ARBA" id="ARBA00022801"/>
    </source>
</evidence>
<dbReference type="InterPro" id="IPR008979">
    <property type="entry name" value="Galactose-bd-like_sf"/>
</dbReference>
<dbReference type="SUPFAM" id="SSF49785">
    <property type="entry name" value="Galactose-binding domain-like"/>
    <property type="match status" value="2"/>
</dbReference>
<feature type="signal peptide" evidence="2">
    <location>
        <begin position="1"/>
        <end position="27"/>
    </location>
</feature>
<dbReference type="Proteomes" id="UP001596113">
    <property type="component" value="Unassembled WGS sequence"/>
</dbReference>
<feature type="domain" description="SLH" evidence="3">
    <location>
        <begin position="1796"/>
        <end position="1855"/>
    </location>
</feature>
<dbReference type="InterPro" id="IPR001119">
    <property type="entry name" value="SLH_dom"/>
</dbReference>
<protein>
    <submittedName>
        <fullName evidence="4">DUF4838 domain-containing protein</fullName>
    </submittedName>
</protein>
<feature type="chain" id="PRO_5047264689" evidence="2">
    <location>
        <begin position="28"/>
        <end position="1855"/>
    </location>
</feature>
<dbReference type="Gene3D" id="2.60.120.260">
    <property type="entry name" value="Galactose-binding domain-like"/>
    <property type="match status" value="2"/>
</dbReference>
<dbReference type="InterPro" id="IPR003305">
    <property type="entry name" value="CenC_carb-bd"/>
</dbReference>
<dbReference type="PANTHER" id="PTHR47406:SF2">
    <property type="entry name" value="ALPHA GLUCURONIDASE N-TERMINAL DOMAIN-CONTAINING PROTEIN"/>
    <property type="match status" value="1"/>
</dbReference>
<reference evidence="5" key="1">
    <citation type="journal article" date="2019" name="Int. J. Syst. Evol. Microbiol.">
        <title>The Global Catalogue of Microorganisms (GCM) 10K type strain sequencing project: providing services to taxonomists for standard genome sequencing and annotation.</title>
        <authorList>
            <consortium name="The Broad Institute Genomics Platform"/>
            <consortium name="The Broad Institute Genome Sequencing Center for Infectious Disease"/>
            <person name="Wu L."/>
            <person name="Ma J."/>
        </authorList>
    </citation>
    <scope>NUCLEOTIDE SEQUENCE [LARGE SCALE GENOMIC DNA]</scope>
    <source>
        <strain evidence="5">CGMCC 1.18575</strain>
    </source>
</reference>
<evidence type="ECO:0000259" key="3">
    <source>
        <dbReference type="PROSITE" id="PS51272"/>
    </source>
</evidence>
<keyword evidence="1" id="KW-0378">Hydrolase</keyword>
<dbReference type="Gene3D" id="2.60.40.1190">
    <property type="match status" value="1"/>
</dbReference>